<gene>
    <name evidence="2" type="ORF">M2256_001952</name>
</gene>
<feature type="region of interest" description="Disordered" evidence="1">
    <location>
        <begin position="1"/>
        <end position="29"/>
    </location>
</feature>
<dbReference type="EMBL" id="JAOQNN010000002">
    <property type="protein sequence ID" value="MCW2281430.1"/>
    <property type="molecule type" value="Genomic_DNA"/>
</dbReference>
<dbReference type="Proteomes" id="UP001207687">
    <property type="component" value="Unassembled WGS sequence"/>
</dbReference>
<organism evidence="2 3">
    <name type="scientific">Lactococcus lactis</name>
    <dbReference type="NCBI Taxonomy" id="1358"/>
    <lineage>
        <taxon>Bacteria</taxon>
        <taxon>Bacillati</taxon>
        <taxon>Bacillota</taxon>
        <taxon>Bacilli</taxon>
        <taxon>Lactobacillales</taxon>
        <taxon>Streptococcaceae</taxon>
        <taxon>Lactococcus</taxon>
    </lineage>
</organism>
<proteinExistence type="predicted"/>
<feature type="non-terminal residue" evidence="2">
    <location>
        <position position="29"/>
    </location>
</feature>
<reference evidence="2" key="1">
    <citation type="submission" date="2023-08" db="EMBL/GenBank/DDBJ databases">
        <title>Genomic analyses of the natural microbiome of Caenorhabditis elegans.</title>
        <authorList>
            <person name="Samuel B."/>
        </authorList>
    </citation>
    <scope>NUCLEOTIDE SEQUENCE</scope>
    <source>
        <strain evidence="2">BIGb0220</strain>
    </source>
</reference>
<sequence length="29" mass="2930">MPKHGVQESVGIKNASSEAKGYGLTQAAA</sequence>
<evidence type="ECO:0000256" key="1">
    <source>
        <dbReference type="SAM" id="MobiDB-lite"/>
    </source>
</evidence>
<accession>A0AAW5TQ37</accession>
<protein>
    <submittedName>
        <fullName evidence="2">Uncharacterized protein</fullName>
    </submittedName>
</protein>
<dbReference type="AlphaFoldDB" id="A0AAW5TQ37"/>
<name>A0AAW5TQ37_9LACT</name>
<comment type="caution">
    <text evidence="2">The sequence shown here is derived from an EMBL/GenBank/DDBJ whole genome shotgun (WGS) entry which is preliminary data.</text>
</comment>
<evidence type="ECO:0000313" key="3">
    <source>
        <dbReference type="Proteomes" id="UP001207687"/>
    </source>
</evidence>
<evidence type="ECO:0000313" key="2">
    <source>
        <dbReference type="EMBL" id="MCW2281430.1"/>
    </source>
</evidence>